<keyword evidence="3" id="KW-1185">Reference proteome</keyword>
<feature type="region of interest" description="Disordered" evidence="1">
    <location>
        <begin position="186"/>
        <end position="208"/>
    </location>
</feature>
<reference evidence="2 3" key="1">
    <citation type="submission" date="2015-04" db="EMBL/GenBank/DDBJ databases">
        <title>Complete genome sequence of Schizopora paradoxa KUC8140, a cosmopolitan wood degrader in East Asia.</title>
        <authorList>
            <consortium name="DOE Joint Genome Institute"/>
            <person name="Min B."/>
            <person name="Park H."/>
            <person name="Jang Y."/>
            <person name="Kim J.-J."/>
            <person name="Kim K.H."/>
            <person name="Pangilinan J."/>
            <person name="Lipzen A."/>
            <person name="Riley R."/>
            <person name="Grigoriev I.V."/>
            <person name="Spatafora J.W."/>
            <person name="Choi I.-G."/>
        </authorList>
    </citation>
    <scope>NUCLEOTIDE SEQUENCE [LARGE SCALE GENOMIC DNA]</scope>
    <source>
        <strain evidence="2 3">KUC8140</strain>
    </source>
</reference>
<feature type="compositionally biased region" description="Pro residues" evidence="1">
    <location>
        <begin position="187"/>
        <end position="198"/>
    </location>
</feature>
<feature type="compositionally biased region" description="Basic and acidic residues" evidence="1">
    <location>
        <begin position="70"/>
        <end position="87"/>
    </location>
</feature>
<name>A0A0H2S2W7_9AGAM</name>
<evidence type="ECO:0000313" key="3">
    <source>
        <dbReference type="Proteomes" id="UP000053477"/>
    </source>
</evidence>
<sequence length="222" mass="25225">MSFGKSKDAGMEQKDEDGDIFYRPPKGDPFYDDMENFHPEDLSREGIQRMKEKQQRKDSISRPTKLQKLPSKEFRALREKKSRERFRNAHPLPKRPALRNMSTTPDLRDRNKRDSGFINDLIPEFPAPPHRLRPQEHPALQELQAKRARLASASVADLSLESRIAAGRARKPSTVLWIDRPVNKPVGIPPLPPLPPGAARPRLPSQPSVSFVEHAAARARAI</sequence>
<dbReference type="AlphaFoldDB" id="A0A0H2S2W7"/>
<proteinExistence type="predicted"/>
<organism evidence="2 3">
    <name type="scientific">Schizopora paradoxa</name>
    <dbReference type="NCBI Taxonomy" id="27342"/>
    <lineage>
        <taxon>Eukaryota</taxon>
        <taxon>Fungi</taxon>
        <taxon>Dikarya</taxon>
        <taxon>Basidiomycota</taxon>
        <taxon>Agaricomycotina</taxon>
        <taxon>Agaricomycetes</taxon>
        <taxon>Hymenochaetales</taxon>
        <taxon>Schizoporaceae</taxon>
        <taxon>Schizopora</taxon>
    </lineage>
</organism>
<evidence type="ECO:0000313" key="2">
    <source>
        <dbReference type="EMBL" id="KLO18364.1"/>
    </source>
</evidence>
<dbReference type="Proteomes" id="UP000053477">
    <property type="component" value="Unassembled WGS sequence"/>
</dbReference>
<accession>A0A0H2S2W7</accession>
<feature type="compositionally biased region" description="Basic and acidic residues" evidence="1">
    <location>
        <begin position="106"/>
        <end position="115"/>
    </location>
</feature>
<feature type="compositionally biased region" description="Basic and acidic residues" evidence="1">
    <location>
        <begin position="35"/>
        <end position="60"/>
    </location>
</feature>
<dbReference type="InParanoid" id="A0A0H2S2W7"/>
<feature type="region of interest" description="Disordered" evidence="1">
    <location>
        <begin position="1"/>
        <end position="133"/>
    </location>
</feature>
<evidence type="ECO:0000256" key="1">
    <source>
        <dbReference type="SAM" id="MobiDB-lite"/>
    </source>
</evidence>
<dbReference type="EMBL" id="KQ085895">
    <property type="protein sequence ID" value="KLO18364.1"/>
    <property type="molecule type" value="Genomic_DNA"/>
</dbReference>
<feature type="compositionally biased region" description="Basic and acidic residues" evidence="1">
    <location>
        <begin position="1"/>
        <end position="13"/>
    </location>
</feature>
<gene>
    <name evidence="2" type="ORF">SCHPADRAFT_899763</name>
</gene>
<protein>
    <submittedName>
        <fullName evidence="2">Uncharacterized protein</fullName>
    </submittedName>
</protein>